<sequence length="663" mass="72575">MDYDDDDYDQYRQYEDEMYKDQSEESEASDEVDSELEDTMLGHIHYSTNVYKKIGTGATSVDNQETDSSNEDEDSEGSSGHLAEANTPAEDYFKSTKQGAEEDSDTEQRSSKSSLPNRTSAIQVLDDGEDDEEEESKYKVERKRDIQMNSSVANTQGGQNGKSVSKANGTGSGSDSDMDLSESDGEDDSRQESAVVLDNEEDTVSDGDDAQFGVDREGLDEHFLDLTKTVSGGQEDDNDYDPDAELGHLDDKKFQDCTERNTYGNRCHKCGSHSHATEDCPTVWRVYVLSSESTPNDVVQYCYNCASLGHFGDGCPKRRPMYARGDSAFNDQNTTSSSANNNYSSSRSGQSSSSHTRLSSSTSVSIRGDKKDRYRDRDADRGSERDYHRSRDYDRDHDRDRDRGSGRDRDRHRDYDRDYGRSSHHDHRSHESSGRYDYDRRDRSREREREREKGRERDRERERERDRDRRHKRSSSSTPTTAAGGSGSASSTLTNRLPASLPPKPKPRPSPSSRQENPALVPTTATGHSPSSSKPSSPASALLGSHDRPIDLSSPTSSPAARASALPSRSSLSTSSASRLHSSLPPKPSGYGGSSNGGSNGNNSNRPSISNRSSFADLNAFPRGGGRDPHGGGGTPGSSGGAGAAGGAQPGPMYTGGYSRNRK</sequence>
<feature type="compositionally biased region" description="Acidic residues" evidence="2">
    <location>
        <begin position="64"/>
        <end position="76"/>
    </location>
</feature>
<evidence type="ECO:0000259" key="3">
    <source>
        <dbReference type="PROSITE" id="PS50158"/>
    </source>
</evidence>
<keyword evidence="1" id="KW-0862">Zinc</keyword>
<dbReference type="Proteomes" id="UP001194696">
    <property type="component" value="Unassembled WGS sequence"/>
</dbReference>
<keyword evidence="5" id="KW-1185">Reference proteome</keyword>
<feature type="compositionally biased region" description="Gly residues" evidence="2">
    <location>
        <begin position="590"/>
        <end position="600"/>
    </location>
</feature>
<feature type="region of interest" description="Disordered" evidence="2">
    <location>
        <begin position="326"/>
        <end position="663"/>
    </location>
</feature>
<gene>
    <name evidence="4" type="ORF">BGZ96_004181</name>
</gene>
<feature type="compositionally biased region" description="Pro residues" evidence="2">
    <location>
        <begin position="500"/>
        <end position="510"/>
    </location>
</feature>
<dbReference type="InterPro" id="IPR001878">
    <property type="entry name" value="Znf_CCHC"/>
</dbReference>
<organism evidence="4 5">
    <name type="scientific">Linnemannia gamsii</name>
    <dbReference type="NCBI Taxonomy" id="64522"/>
    <lineage>
        <taxon>Eukaryota</taxon>
        <taxon>Fungi</taxon>
        <taxon>Fungi incertae sedis</taxon>
        <taxon>Mucoromycota</taxon>
        <taxon>Mortierellomycotina</taxon>
        <taxon>Mortierellomycetes</taxon>
        <taxon>Mortierellales</taxon>
        <taxon>Mortierellaceae</taxon>
        <taxon>Linnemannia</taxon>
    </lineage>
</organism>
<name>A0ABQ7K5Y8_9FUNG</name>
<feature type="compositionally biased region" description="Basic and acidic residues" evidence="2">
    <location>
        <begin position="136"/>
        <end position="146"/>
    </location>
</feature>
<evidence type="ECO:0000313" key="5">
    <source>
        <dbReference type="Proteomes" id="UP001194696"/>
    </source>
</evidence>
<protein>
    <recommendedName>
        <fullName evidence="3">CCHC-type domain-containing protein</fullName>
    </recommendedName>
</protein>
<dbReference type="PROSITE" id="PS50158">
    <property type="entry name" value="ZF_CCHC"/>
    <property type="match status" value="2"/>
</dbReference>
<feature type="compositionally biased region" description="Polar residues" evidence="2">
    <location>
        <begin position="147"/>
        <end position="175"/>
    </location>
</feature>
<comment type="caution">
    <text evidence="4">The sequence shown here is derived from an EMBL/GenBank/DDBJ whole genome shotgun (WGS) entry which is preliminary data.</text>
</comment>
<feature type="domain" description="CCHC-type" evidence="3">
    <location>
        <begin position="266"/>
        <end position="281"/>
    </location>
</feature>
<dbReference type="SMART" id="SM00343">
    <property type="entry name" value="ZnF_C2HC"/>
    <property type="match status" value="2"/>
</dbReference>
<feature type="compositionally biased region" description="Basic and acidic residues" evidence="2">
    <location>
        <begin position="367"/>
        <end position="467"/>
    </location>
</feature>
<feature type="compositionally biased region" description="Low complexity" evidence="2">
    <location>
        <begin position="475"/>
        <end position="499"/>
    </location>
</feature>
<dbReference type="Gene3D" id="4.10.60.10">
    <property type="entry name" value="Zinc finger, CCHC-type"/>
    <property type="match status" value="1"/>
</dbReference>
<reference evidence="4 5" key="1">
    <citation type="journal article" date="2020" name="Fungal Divers.">
        <title>Resolving the Mortierellaceae phylogeny through synthesis of multi-gene phylogenetics and phylogenomics.</title>
        <authorList>
            <person name="Vandepol N."/>
            <person name="Liber J."/>
            <person name="Desiro A."/>
            <person name="Na H."/>
            <person name="Kennedy M."/>
            <person name="Barry K."/>
            <person name="Grigoriev I.V."/>
            <person name="Miller A.N."/>
            <person name="O'Donnell K."/>
            <person name="Stajich J.E."/>
            <person name="Bonito G."/>
        </authorList>
    </citation>
    <scope>NUCLEOTIDE SEQUENCE [LARGE SCALE GENOMIC DNA]</scope>
    <source>
        <strain evidence="4 5">AD045</strain>
    </source>
</reference>
<feature type="domain" description="CCHC-type" evidence="3">
    <location>
        <begin position="302"/>
        <end position="317"/>
    </location>
</feature>
<feature type="compositionally biased region" description="Gly residues" evidence="2">
    <location>
        <begin position="631"/>
        <end position="649"/>
    </location>
</feature>
<feature type="compositionally biased region" description="Acidic residues" evidence="2">
    <location>
        <begin position="176"/>
        <end position="189"/>
    </location>
</feature>
<feature type="compositionally biased region" description="Low complexity" evidence="2">
    <location>
        <begin position="527"/>
        <end position="544"/>
    </location>
</feature>
<evidence type="ECO:0000256" key="1">
    <source>
        <dbReference type="PROSITE-ProRule" id="PRU00047"/>
    </source>
</evidence>
<feature type="compositionally biased region" description="Polar residues" evidence="2">
    <location>
        <begin position="111"/>
        <end position="122"/>
    </location>
</feature>
<accession>A0ABQ7K5Y8</accession>
<feature type="compositionally biased region" description="Acidic residues" evidence="2">
    <location>
        <begin position="24"/>
        <end position="38"/>
    </location>
</feature>
<evidence type="ECO:0000313" key="4">
    <source>
        <dbReference type="EMBL" id="KAG0292377.1"/>
    </source>
</evidence>
<keyword evidence="1" id="KW-0863">Zinc-finger</keyword>
<feature type="compositionally biased region" description="Basic and acidic residues" evidence="2">
    <location>
        <begin position="9"/>
        <end position="23"/>
    </location>
</feature>
<feature type="compositionally biased region" description="Acidic residues" evidence="2">
    <location>
        <begin position="198"/>
        <end position="209"/>
    </location>
</feature>
<feature type="region of interest" description="Disordered" evidence="2">
    <location>
        <begin position="57"/>
        <end position="213"/>
    </location>
</feature>
<feature type="compositionally biased region" description="Low complexity" evidence="2">
    <location>
        <begin position="601"/>
        <end position="614"/>
    </location>
</feature>
<feature type="compositionally biased region" description="Low complexity" evidence="2">
    <location>
        <begin position="552"/>
        <end position="584"/>
    </location>
</feature>
<feature type="region of interest" description="Disordered" evidence="2">
    <location>
        <begin position="1"/>
        <end position="41"/>
    </location>
</feature>
<evidence type="ECO:0000256" key="2">
    <source>
        <dbReference type="SAM" id="MobiDB-lite"/>
    </source>
</evidence>
<feature type="compositionally biased region" description="Low complexity" evidence="2">
    <location>
        <begin position="333"/>
        <end position="365"/>
    </location>
</feature>
<keyword evidence="1" id="KW-0479">Metal-binding</keyword>
<proteinExistence type="predicted"/>
<dbReference type="EMBL" id="JAAAIM010000199">
    <property type="protein sequence ID" value="KAG0292377.1"/>
    <property type="molecule type" value="Genomic_DNA"/>
</dbReference>
<feature type="compositionally biased region" description="Acidic residues" evidence="2">
    <location>
        <begin position="126"/>
        <end position="135"/>
    </location>
</feature>